<keyword evidence="7" id="KW-0597">Phosphoprotein</keyword>
<comment type="subcellular location">
    <subcellularLocation>
        <location evidence="4">Cell membrane</location>
        <topology evidence="4">Multi-pass membrane protein</topology>
    </subcellularLocation>
</comment>
<keyword evidence="13" id="KW-0067">ATP-binding</keyword>
<dbReference type="Proteomes" id="UP000791080">
    <property type="component" value="Unassembled WGS sequence"/>
</dbReference>
<organism evidence="26 27">
    <name type="scientific">Actinoalloteichus caeruleus DSM 43889</name>
    <dbReference type="NCBI Taxonomy" id="1120930"/>
    <lineage>
        <taxon>Bacteria</taxon>
        <taxon>Bacillati</taxon>
        <taxon>Actinomycetota</taxon>
        <taxon>Actinomycetes</taxon>
        <taxon>Pseudonocardiales</taxon>
        <taxon>Pseudonocardiaceae</taxon>
        <taxon>Actinoalloteichus</taxon>
        <taxon>Actinoalloteichus cyanogriseus</taxon>
    </lineage>
</organism>
<keyword evidence="19" id="KW-0843">Virulence</keyword>
<dbReference type="Pfam" id="PF02518">
    <property type="entry name" value="HATPase_c"/>
    <property type="match status" value="1"/>
</dbReference>
<evidence type="ECO:0000256" key="2">
    <source>
        <dbReference type="ARBA" id="ARBA00001936"/>
    </source>
</evidence>
<dbReference type="SMART" id="SM00304">
    <property type="entry name" value="HAMP"/>
    <property type="match status" value="1"/>
</dbReference>
<keyword evidence="23" id="KW-0472">Membrane</keyword>
<evidence type="ECO:0000256" key="20">
    <source>
        <dbReference type="ARBA" id="ARBA00023211"/>
    </source>
</evidence>
<dbReference type="RefSeq" id="WP_026419339.1">
    <property type="nucleotide sequence ID" value="NZ_AUBJ02000001.1"/>
</dbReference>
<dbReference type="Gene3D" id="3.30.565.10">
    <property type="entry name" value="Histidine kinase-like ATPase, C-terminal domain"/>
    <property type="match status" value="1"/>
</dbReference>
<feature type="domain" description="Histidine kinase" evidence="24">
    <location>
        <begin position="209"/>
        <end position="411"/>
    </location>
</feature>
<evidence type="ECO:0000256" key="10">
    <source>
        <dbReference type="ARBA" id="ARBA00022741"/>
    </source>
</evidence>
<dbReference type="InterPro" id="IPR005467">
    <property type="entry name" value="His_kinase_dom"/>
</dbReference>
<evidence type="ECO:0000313" key="26">
    <source>
        <dbReference type="EMBL" id="MCP2333674.1"/>
    </source>
</evidence>
<evidence type="ECO:0000256" key="6">
    <source>
        <dbReference type="ARBA" id="ARBA00022475"/>
    </source>
</evidence>
<dbReference type="InterPro" id="IPR040868">
    <property type="entry name" value="DraK_HK_N"/>
</dbReference>
<evidence type="ECO:0000256" key="15">
    <source>
        <dbReference type="ARBA" id="ARBA00022912"/>
    </source>
</evidence>
<keyword evidence="12" id="KW-0378">Hydrolase</keyword>
<evidence type="ECO:0000256" key="11">
    <source>
        <dbReference type="ARBA" id="ARBA00022777"/>
    </source>
</evidence>
<dbReference type="PRINTS" id="PR00344">
    <property type="entry name" value="BCTRLSENSOR"/>
</dbReference>
<dbReference type="GO" id="GO:0016301">
    <property type="term" value="F:kinase activity"/>
    <property type="evidence" value="ECO:0007669"/>
    <property type="project" value="UniProtKB-KW"/>
</dbReference>
<proteinExistence type="predicted"/>
<comment type="cofactor">
    <cofactor evidence="2">
        <name>Mn(2+)</name>
        <dbReference type="ChEBI" id="CHEBI:29035"/>
    </cofactor>
</comment>
<accession>A0ABT1JNE2</accession>
<feature type="domain" description="HAMP" evidence="25">
    <location>
        <begin position="149"/>
        <end position="201"/>
    </location>
</feature>
<dbReference type="PANTHER" id="PTHR44936">
    <property type="entry name" value="SENSOR PROTEIN CREC"/>
    <property type="match status" value="1"/>
</dbReference>
<evidence type="ECO:0000256" key="4">
    <source>
        <dbReference type="ARBA" id="ARBA00004651"/>
    </source>
</evidence>
<evidence type="ECO:0000256" key="23">
    <source>
        <dbReference type="SAM" id="Phobius"/>
    </source>
</evidence>
<dbReference type="Pfam" id="PF18092">
    <property type="entry name" value="DraK_HK_N"/>
    <property type="match status" value="1"/>
</dbReference>
<evidence type="ECO:0000256" key="8">
    <source>
        <dbReference type="ARBA" id="ARBA00022679"/>
    </source>
</evidence>
<dbReference type="InterPro" id="IPR036890">
    <property type="entry name" value="HATPase_C_sf"/>
</dbReference>
<keyword evidence="10" id="KW-0547">Nucleotide-binding</keyword>
<feature type="transmembrane region" description="Helical" evidence="23">
    <location>
        <begin position="125"/>
        <end position="146"/>
    </location>
</feature>
<name>A0ABT1JNE2_ACTCY</name>
<comment type="cofactor">
    <cofactor evidence="3">
        <name>Mg(2+)</name>
        <dbReference type="ChEBI" id="CHEBI:18420"/>
    </cofactor>
</comment>
<dbReference type="InterPro" id="IPR003660">
    <property type="entry name" value="HAMP_dom"/>
</dbReference>
<evidence type="ECO:0000313" key="27">
    <source>
        <dbReference type="Proteomes" id="UP000791080"/>
    </source>
</evidence>
<evidence type="ECO:0000256" key="22">
    <source>
        <dbReference type="ARBA" id="ARBA00041776"/>
    </source>
</evidence>
<comment type="catalytic activity">
    <reaction evidence="1">
        <text>ATP + protein L-histidine = ADP + protein N-phospho-L-histidine.</text>
        <dbReference type="EC" id="2.7.13.3"/>
    </reaction>
</comment>
<dbReference type="PROSITE" id="PS50885">
    <property type="entry name" value="HAMP"/>
    <property type="match status" value="1"/>
</dbReference>
<keyword evidence="6" id="KW-1003">Cell membrane</keyword>
<dbReference type="Pfam" id="PF00672">
    <property type="entry name" value="HAMP"/>
    <property type="match status" value="1"/>
</dbReference>
<keyword evidence="17" id="KW-0902">Two-component regulatory system</keyword>
<evidence type="ECO:0000259" key="25">
    <source>
        <dbReference type="PROSITE" id="PS50885"/>
    </source>
</evidence>
<dbReference type="EC" id="2.7.13.3" evidence="5"/>
<keyword evidence="18" id="KW-0346">Stress response</keyword>
<sequence>MRRRILQSILLAVAVTAVALGLPLGFSALRLVEDITRGELSGRVQQIAASLDDQLAFGRDLDLGQIRVAVPEDGQIRVTIPGEPPVEQGPDPGPNPVVERAAIVQQGTVSLAVPSGPLRTAQAQMAAVVLLLVVLSVGTGMLVANVTARRLSEPLRHVGDRAARLGAGDFRPDSRRHGVPELDRVAEALDTSAAALSQLVERERELVGDVSHQLRSHLTALQLRLEELADPRHQPEPGEARAALEQAELLARVLEDLLATATAVRSLSAEPLELSAELPTMVAEWRDRLRGAGRALRVRVEPNLLARATPARLREAIGVLLENAVVHGAGTVAVTARLTGGMVTIEVTDQGKGVPEELVPHVFERGVSAAGSTGVGLAVARALVEADGGRLKVSPERTAAFVIYLRVPRVDDVLGVSWRAEAPR</sequence>
<keyword evidence="14" id="KW-0460">Magnesium</keyword>
<dbReference type="InterPro" id="IPR036097">
    <property type="entry name" value="HisK_dim/P_sf"/>
</dbReference>
<gene>
    <name evidence="26" type="ORF">G443_003944</name>
</gene>
<dbReference type="SMART" id="SM00387">
    <property type="entry name" value="HATPase_c"/>
    <property type="match status" value="1"/>
</dbReference>
<dbReference type="PANTHER" id="PTHR44936:SF9">
    <property type="entry name" value="SENSOR PROTEIN CREC"/>
    <property type="match status" value="1"/>
</dbReference>
<reference evidence="26 27" key="1">
    <citation type="submission" date="2022-06" db="EMBL/GenBank/DDBJ databases">
        <title>Genomic Encyclopedia of Type Strains, Phase I: the one thousand microbial genomes (KMG-I) project.</title>
        <authorList>
            <person name="Kyrpides N."/>
        </authorList>
    </citation>
    <scope>NUCLEOTIDE SEQUENCE [LARGE SCALE GENOMIC DNA]</scope>
    <source>
        <strain evidence="26 27">DSM 43889</strain>
    </source>
</reference>
<dbReference type="SUPFAM" id="SSF47384">
    <property type="entry name" value="Homodimeric domain of signal transducing histidine kinase"/>
    <property type="match status" value="1"/>
</dbReference>
<keyword evidence="15" id="KW-0904">Protein phosphatase</keyword>
<evidence type="ECO:0000256" key="18">
    <source>
        <dbReference type="ARBA" id="ARBA00023016"/>
    </source>
</evidence>
<dbReference type="CDD" id="cd00082">
    <property type="entry name" value="HisKA"/>
    <property type="match status" value="1"/>
</dbReference>
<dbReference type="InterPro" id="IPR050980">
    <property type="entry name" value="2C_sensor_his_kinase"/>
</dbReference>
<evidence type="ECO:0000256" key="21">
    <source>
        <dbReference type="ARBA" id="ARBA00040454"/>
    </source>
</evidence>
<evidence type="ECO:0000256" key="3">
    <source>
        <dbReference type="ARBA" id="ARBA00001946"/>
    </source>
</evidence>
<evidence type="ECO:0000256" key="14">
    <source>
        <dbReference type="ARBA" id="ARBA00022842"/>
    </source>
</evidence>
<comment type="caution">
    <text evidence="26">The sequence shown here is derived from an EMBL/GenBank/DDBJ whole genome shotgun (WGS) entry which is preliminary data.</text>
</comment>
<keyword evidence="16 23" id="KW-1133">Transmembrane helix</keyword>
<dbReference type="EMBL" id="AUBJ02000001">
    <property type="protein sequence ID" value="MCP2333674.1"/>
    <property type="molecule type" value="Genomic_DNA"/>
</dbReference>
<evidence type="ECO:0000256" key="17">
    <source>
        <dbReference type="ARBA" id="ARBA00023012"/>
    </source>
</evidence>
<dbReference type="Gene3D" id="1.10.287.130">
    <property type="match status" value="1"/>
</dbReference>
<evidence type="ECO:0000256" key="16">
    <source>
        <dbReference type="ARBA" id="ARBA00022989"/>
    </source>
</evidence>
<evidence type="ECO:0000256" key="9">
    <source>
        <dbReference type="ARBA" id="ARBA00022692"/>
    </source>
</evidence>
<evidence type="ECO:0000259" key="24">
    <source>
        <dbReference type="PROSITE" id="PS50109"/>
    </source>
</evidence>
<dbReference type="InterPro" id="IPR003594">
    <property type="entry name" value="HATPase_dom"/>
</dbReference>
<dbReference type="InterPro" id="IPR003661">
    <property type="entry name" value="HisK_dim/P_dom"/>
</dbReference>
<keyword evidence="8" id="KW-0808">Transferase</keyword>
<evidence type="ECO:0000256" key="1">
    <source>
        <dbReference type="ARBA" id="ARBA00000085"/>
    </source>
</evidence>
<dbReference type="PROSITE" id="PS50109">
    <property type="entry name" value="HIS_KIN"/>
    <property type="match status" value="1"/>
</dbReference>
<evidence type="ECO:0000256" key="12">
    <source>
        <dbReference type="ARBA" id="ARBA00022801"/>
    </source>
</evidence>
<keyword evidence="27" id="KW-1185">Reference proteome</keyword>
<protein>
    <recommendedName>
        <fullName evidence="21">Signal transduction histidine-protein kinase/phosphatase MprB</fullName>
        <ecNumber evidence="5">2.7.13.3</ecNumber>
    </recommendedName>
    <alternativeName>
        <fullName evidence="22">Mycobacterial persistence regulator B</fullName>
    </alternativeName>
</protein>
<dbReference type="InterPro" id="IPR004358">
    <property type="entry name" value="Sig_transdc_His_kin-like_C"/>
</dbReference>
<keyword evidence="9 23" id="KW-0812">Transmembrane</keyword>
<keyword evidence="20" id="KW-0464">Manganese</keyword>
<evidence type="ECO:0000256" key="19">
    <source>
        <dbReference type="ARBA" id="ARBA00023026"/>
    </source>
</evidence>
<evidence type="ECO:0000256" key="13">
    <source>
        <dbReference type="ARBA" id="ARBA00022840"/>
    </source>
</evidence>
<dbReference type="SUPFAM" id="SSF55874">
    <property type="entry name" value="ATPase domain of HSP90 chaperone/DNA topoisomerase II/histidine kinase"/>
    <property type="match status" value="1"/>
</dbReference>
<evidence type="ECO:0000256" key="5">
    <source>
        <dbReference type="ARBA" id="ARBA00012438"/>
    </source>
</evidence>
<evidence type="ECO:0000256" key="7">
    <source>
        <dbReference type="ARBA" id="ARBA00022553"/>
    </source>
</evidence>
<keyword evidence="11 26" id="KW-0418">Kinase</keyword>